<evidence type="ECO:0008006" key="3">
    <source>
        <dbReference type="Google" id="ProtNLM"/>
    </source>
</evidence>
<dbReference type="AlphaFoldDB" id="A0A0F9EN81"/>
<keyword evidence="1" id="KW-0472">Membrane</keyword>
<sequence length="283" mass="31308">MELIDYFKLVRKYFSAVIVTIVITVGITAIATTVVPKTYTATVIMQSNQNFNIPTYASTSTSRLNASLNNIVGLTNQPQFKQEVVGFFKKQKEKTLLAVTSFTISAQLINESNLIELKVEAKNNPKLARKVAMAASSILIDRSSMATLDKTTHLVRTMKKKIRSVDSDLVTIRKKIEATKDKKELDKTKLKIKLGSLSDKLTEVLDTRKTYVDLVNRLAINNTLTNARLQLIYPAAVPTVHSSPKMANNLIISLTVGLMLGVALVSTLGRKETNELHAEKDKG</sequence>
<feature type="transmembrane region" description="Helical" evidence="1">
    <location>
        <begin position="13"/>
        <end position="35"/>
    </location>
</feature>
<proteinExistence type="predicted"/>
<dbReference type="EMBL" id="LAZR01024316">
    <property type="protein sequence ID" value="KKL75558.1"/>
    <property type="molecule type" value="Genomic_DNA"/>
</dbReference>
<comment type="caution">
    <text evidence="2">The sequence shown here is derived from an EMBL/GenBank/DDBJ whole genome shotgun (WGS) entry which is preliminary data.</text>
</comment>
<name>A0A0F9EN81_9ZZZZ</name>
<keyword evidence="1" id="KW-1133">Transmembrane helix</keyword>
<evidence type="ECO:0000313" key="2">
    <source>
        <dbReference type="EMBL" id="KKL75558.1"/>
    </source>
</evidence>
<gene>
    <name evidence="2" type="ORF">LCGC14_2053690</name>
</gene>
<reference evidence="2" key="1">
    <citation type="journal article" date="2015" name="Nature">
        <title>Complex archaea that bridge the gap between prokaryotes and eukaryotes.</title>
        <authorList>
            <person name="Spang A."/>
            <person name="Saw J.H."/>
            <person name="Jorgensen S.L."/>
            <person name="Zaremba-Niedzwiedzka K."/>
            <person name="Martijn J."/>
            <person name="Lind A.E."/>
            <person name="van Eijk R."/>
            <person name="Schleper C."/>
            <person name="Guy L."/>
            <person name="Ettema T.J."/>
        </authorList>
    </citation>
    <scope>NUCLEOTIDE SEQUENCE</scope>
</reference>
<organism evidence="2">
    <name type="scientific">marine sediment metagenome</name>
    <dbReference type="NCBI Taxonomy" id="412755"/>
    <lineage>
        <taxon>unclassified sequences</taxon>
        <taxon>metagenomes</taxon>
        <taxon>ecological metagenomes</taxon>
    </lineage>
</organism>
<dbReference type="PANTHER" id="PTHR32309:SF31">
    <property type="entry name" value="CAPSULAR EXOPOLYSACCHARIDE FAMILY"/>
    <property type="match status" value="1"/>
</dbReference>
<dbReference type="InterPro" id="IPR050445">
    <property type="entry name" value="Bact_polysacc_biosynth/exp"/>
</dbReference>
<dbReference type="PANTHER" id="PTHR32309">
    <property type="entry name" value="TYROSINE-PROTEIN KINASE"/>
    <property type="match status" value="1"/>
</dbReference>
<protein>
    <recommendedName>
        <fullName evidence="3">Polysaccharide chain length determinant N-terminal domain-containing protein</fullName>
    </recommendedName>
</protein>
<evidence type="ECO:0000256" key="1">
    <source>
        <dbReference type="SAM" id="Phobius"/>
    </source>
</evidence>
<accession>A0A0F9EN81</accession>
<keyword evidence="1" id="KW-0812">Transmembrane</keyword>